<name>A0AAD6U8S8_9AGAR</name>
<comment type="caution">
    <text evidence="1">The sequence shown here is derived from an EMBL/GenBank/DDBJ whole genome shotgun (WGS) entry which is preliminary data.</text>
</comment>
<dbReference type="AlphaFoldDB" id="A0AAD6U8S8"/>
<proteinExistence type="predicted"/>
<protein>
    <submittedName>
        <fullName evidence="1">Uncharacterized protein</fullName>
    </submittedName>
</protein>
<dbReference type="EMBL" id="JARJCN010000020">
    <property type="protein sequence ID" value="KAJ7091545.1"/>
    <property type="molecule type" value="Genomic_DNA"/>
</dbReference>
<evidence type="ECO:0000313" key="1">
    <source>
        <dbReference type="EMBL" id="KAJ7091545.1"/>
    </source>
</evidence>
<dbReference type="Proteomes" id="UP001222325">
    <property type="component" value="Unassembled WGS sequence"/>
</dbReference>
<accession>A0AAD6U8S8</accession>
<gene>
    <name evidence="1" type="ORF">B0H15DRAFT_241660</name>
</gene>
<dbReference type="SUPFAM" id="SSF52047">
    <property type="entry name" value="RNI-like"/>
    <property type="match status" value="1"/>
</dbReference>
<organism evidence="1 2">
    <name type="scientific">Mycena belliarum</name>
    <dbReference type="NCBI Taxonomy" id="1033014"/>
    <lineage>
        <taxon>Eukaryota</taxon>
        <taxon>Fungi</taxon>
        <taxon>Dikarya</taxon>
        <taxon>Basidiomycota</taxon>
        <taxon>Agaricomycotina</taxon>
        <taxon>Agaricomycetes</taxon>
        <taxon>Agaricomycetidae</taxon>
        <taxon>Agaricales</taxon>
        <taxon>Marasmiineae</taxon>
        <taxon>Mycenaceae</taxon>
        <taxon>Mycena</taxon>
    </lineage>
</organism>
<evidence type="ECO:0000313" key="2">
    <source>
        <dbReference type="Proteomes" id="UP001222325"/>
    </source>
</evidence>
<reference evidence="1" key="1">
    <citation type="submission" date="2023-03" db="EMBL/GenBank/DDBJ databases">
        <title>Massive genome expansion in bonnet fungi (Mycena s.s.) driven by repeated elements and novel gene families across ecological guilds.</title>
        <authorList>
            <consortium name="Lawrence Berkeley National Laboratory"/>
            <person name="Harder C.B."/>
            <person name="Miyauchi S."/>
            <person name="Viragh M."/>
            <person name="Kuo A."/>
            <person name="Thoen E."/>
            <person name="Andreopoulos B."/>
            <person name="Lu D."/>
            <person name="Skrede I."/>
            <person name="Drula E."/>
            <person name="Henrissat B."/>
            <person name="Morin E."/>
            <person name="Kohler A."/>
            <person name="Barry K."/>
            <person name="LaButti K."/>
            <person name="Morin E."/>
            <person name="Salamov A."/>
            <person name="Lipzen A."/>
            <person name="Mereny Z."/>
            <person name="Hegedus B."/>
            <person name="Baldrian P."/>
            <person name="Stursova M."/>
            <person name="Weitz H."/>
            <person name="Taylor A."/>
            <person name="Grigoriev I.V."/>
            <person name="Nagy L.G."/>
            <person name="Martin F."/>
            <person name="Kauserud H."/>
        </authorList>
    </citation>
    <scope>NUCLEOTIDE SEQUENCE</scope>
    <source>
        <strain evidence="1">CBHHK173m</strain>
    </source>
</reference>
<keyword evidence="2" id="KW-1185">Reference proteome</keyword>
<sequence length="341" mass="37763">MAALDHVPPELCSLICGFACTDSGYTGRSLSLVSRYIRTISQPFKLQSIALCGRQQILGFAALLTVTPARLCRTRYLYLDELDPGEEAREAWLSFDSLLPESSDDGIFQAQVDQIERQEGENLKILDDFGTEGARLVESILRDISLTLEVLDVALNEYVAEKMLATIFLPRLTDLTTRSGFPLSPAGADTDGPHLAPCATLRRLHIVEADPWAWSMRFFENGISQFAPALTHLRISETILDDDFLECLAGGLGLCTPLPDGVTLLPATLELLLVEPGFPNGEISLDDRQVLDQDRRVIFQPPEEYLPEHDVFLQEWLDKAGGAPCHWDRIRVGDVRAGLIA</sequence>